<dbReference type="EMBL" id="JANHOG010002605">
    <property type="protein sequence ID" value="KAJ3521712.1"/>
    <property type="molecule type" value="Genomic_DNA"/>
</dbReference>
<gene>
    <name evidence="1" type="ORF">NM688_g8979</name>
</gene>
<dbReference type="Proteomes" id="UP001148662">
    <property type="component" value="Unassembled WGS sequence"/>
</dbReference>
<sequence length="623" mass="70921">MHFREESFGREFSDAFEPVWKTLDTLLATDLSAVDALCLVFDAHESFVQFRKEVVDRGRAPVLIGSPRLKYVVRKDSRYRRVRCDTDVVQDVGRSTLHWEDLLRVLARSHMYIDGYGWVRWHPPAITIFSGQFCSKIVSLFRRLFRFYAYSTIFAYSAGSTEMPVNASDIPHELLDDIVKFFALKDVADAELSESQVRNHVYINKREMGLISLVCRRWATHVRPAIFQDITLSRREDVLSLLALIKHPSSRIAGYVKAIQISYSVTEYPSKPWVHTVYTVLMPKLPWCKAKTPFEVKGPLPSGRFMKSIHHQLPSWAPVFSLGIRKLGLTDLRFRRFDDFIRLLREIPLLEELNASRVTWERTDDDAALLVTSYLCKRKSLGEGFVRPAMSDPGYVMSGCTDNGAVGWLPFLLSPTWSTRLVQDEVSSICQLTSILASSIDVDEFPQWKAQSYRDPVVSHKLSFSAALRSSELIHQVSAYVLEPAIPGLAHRIGAFVMHFNDVITGREFTDAFDPTWKAVDKLLATGLSAVQALCLVFDEPDDLVLFRKEVADKGKTPYLSHSPRSKYILMKDTHYVQVRFIGDSMEDVGEYNAFCTANAVVLETHSNLAGEATLHWEILIYT</sequence>
<reference evidence="1" key="1">
    <citation type="submission" date="2022-07" db="EMBL/GenBank/DDBJ databases">
        <title>Genome Sequence of Phlebia brevispora.</title>
        <authorList>
            <person name="Buettner E."/>
        </authorList>
    </citation>
    <scope>NUCLEOTIDE SEQUENCE</scope>
    <source>
        <strain evidence="1">MPL23</strain>
    </source>
</reference>
<name>A0ACC1RKZ5_9APHY</name>
<keyword evidence="2" id="KW-1185">Reference proteome</keyword>
<protein>
    <submittedName>
        <fullName evidence="1">Uncharacterized protein</fullName>
    </submittedName>
</protein>
<evidence type="ECO:0000313" key="2">
    <source>
        <dbReference type="Proteomes" id="UP001148662"/>
    </source>
</evidence>
<organism evidence="1 2">
    <name type="scientific">Phlebia brevispora</name>
    <dbReference type="NCBI Taxonomy" id="194682"/>
    <lineage>
        <taxon>Eukaryota</taxon>
        <taxon>Fungi</taxon>
        <taxon>Dikarya</taxon>
        <taxon>Basidiomycota</taxon>
        <taxon>Agaricomycotina</taxon>
        <taxon>Agaricomycetes</taxon>
        <taxon>Polyporales</taxon>
        <taxon>Meruliaceae</taxon>
        <taxon>Phlebia</taxon>
    </lineage>
</organism>
<proteinExistence type="predicted"/>
<accession>A0ACC1RKZ5</accession>
<evidence type="ECO:0000313" key="1">
    <source>
        <dbReference type="EMBL" id="KAJ3521712.1"/>
    </source>
</evidence>
<comment type="caution">
    <text evidence="1">The sequence shown here is derived from an EMBL/GenBank/DDBJ whole genome shotgun (WGS) entry which is preliminary data.</text>
</comment>